<comment type="caution">
    <text evidence="4">The sequence shown here is derived from an EMBL/GenBank/DDBJ whole genome shotgun (WGS) entry which is preliminary data.</text>
</comment>
<evidence type="ECO:0000256" key="2">
    <source>
        <dbReference type="SAM" id="Phobius"/>
    </source>
</evidence>
<dbReference type="Gene3D" id="3.40.50.1820">
    <property type="entry name" value="alpha/beta hydrolase"/>
    <property type="match status" value="1"/>
</dbReference>
<dbReference type="Proteomes" id="UP000738359">
    <property type="component" value="Unassembled WGS sequence"/>
</dbReference>
<evidence type="ECO:0000313" key="5">
    <source>
        <dbReference type="Proteomes" id="UP000738359"/>
    </source>
</evidence>
<keyword evidence="1" id="KW-0378">Hydrolase</keyword>
<dbReference type="InterPro" id="IPR050300">
    <property type="entry name" value="GDXG_lipolytic_enzyme"/>
</dbReference>
<dbReference type="AlphaFoldDB" id="A0A9P6JGU9"/>
<keyword evidence="5" id="KW-1185">Reference proteome</keyword>
<evidence type="ECO:0000256" key="1">
    <source>
        <dbReference type="ARBA" id="ARBA00022801"/>
    </source>
</evidence>
<protein>
    <recommendedName>
        <fullName evidence="3">BD-FAE-like domain-containing protein</fullName>
    </recommendedName>
</protein>
<feature type="domain" description="BD-FAE-like" evidence="3">
    <location>
        <begin position="178"/>
        <end position="351"/>
    </location>
</feature>
<evidence type="ECO:0000313" key="4">
    <source>
        <dbReference type="EMBL" id="KAF9967751.1"/>
    </source>
</evidence>
<evidence type="ECO:0000259" key="3">
    <source>
        <dbReference type="Pfam" id="PF20434"/>
    </source>
</evidence>
<keyword evidence="2" id="KW-1133">Transmembrane helix</keyword>
<feature type="transmembrane region" description="Helical" evidence="2">
    <location>
        <begin position="82"/>
        <end position="98"/>
    </location>
</feature>
<dbReference type="InterPro" id="IPR049492">
    <property type="entry name" value="BD-FAE-like_dom"/>
</dbReference>
<sequence>MGMYLARSMWAFSYAAASFVTLVLTWVAITGAATRNRKINIALCILSNQLSELPLTVMCLDACFYTWLNITGTFQESLLVRFFYYTNIITAIGLLYLFKRSLDVQEPSQQFLHQFSKESKDWAELPGMASPRFWQQLLNPFHWPRDCTVHHNIPYWTQQEQLDAQQNDGWESVADMTLDIYRPNTVQGGDERPVLFYLHGGGWTSGSKQLVGPLLTEMIFYEWIVVSVNYRLNSKRGYPAQIIDSKRALRWVKEDIRAFGGNPANIVVAGDSEGGHIAALMALTANQADYQPGFESVDTSVQGCLGLSPVLDLLDLENYSNHDARTRFIKEVAKRDGSSQSAETCTAPIHYLEVPGGHHCFHLISSPRSWYCAIAAGQWLNHYFDGVPQRLKDNQRKREVHEVVEWDWDV</sequence>
<dbReference type="SUPFAM" id="SSF53474">
    <property type="entry name" value="alpha/beta-Hydrolases"/>
    <property type="match status" value="1"/>
</dbReference>
<dbReference type="InterPro" id="IPR029058">
    <property type="entry name" value="AB_hydrolase_fold"/>
</dbReference>
<dbReference type="PANTHER" id="PTHR48081">
    <property type="entry name" value="AB HYDROLASE SUPERFAMILY PROTEIN C4A8.06C"/>
    <property type="match status" value="1"/>
</dbReference>
<keyword evidence="2" id="KW-0812">Transmembrane</keyword>
<keyword evidence="2" id="KW-0472">Membrane</keyword>
<dbReference type="GO" id="GO:0016787">
    <property type="term" value="F:hydrolase activity"/>
    <property type="evidence" value="ECO:0007669"/>
    <property type="project" value="UniProtKB-KW"/>
</dbReference>
<name>A0A9P6JGU9_MORAP</name>
<proteinExistence type="predicted"/>
<accession>A0A9P6JGU9</accession>
<dbReference type="OrthoDB" id="19653at2759"/>
<reference evidence="4" key="1">
    <citation type="journal article" date="2020" name="Fungal Divers.">
        <title>Resolving the Mortierellaceae phylogeny through synthesis of multi-gene phylogenetics and phylogenomics.</title>
        <authorList>
            <person name="Vandepol N."/>
            <person name="Liber J."/>
            <person name="Desiro A."/>
            <person name="Na H."/>
            <person name="Kennedy M."/>
            <person name="Barry K."/>
            <person name="Grigoriev I.V."/>
            <person name="Miller A.N."/>
            <person name="O'Donnell K."/>
            <person name="Stajich J.E."/>
            <person name="Bonito G."/>
        </authorList>
    </citation>
    <scope>NUCLEOTIDE SEQUENCE</scope>
    <source>
        <strain evidence="4">CK1249</strain>
    </source>
</reference>
<gene>
    <name evidence="4" type="ORF">BGZ70_008412</name>
</gene>
<feature type="transmembrane region" description="Helical" evidence="2">
    <location>
        <begin position="12"/>
        <end position="33"/>
    </location>
</feature>
<dbReference type="Pfam" id="PF20434">
    <property type="entry name" value="BD-FAE"/>
    <property type="match status" value="1"/>
</dbReference>
<dbReference type="EMBL" id="JAAAHY010000060">
    <property type="protein sequence ID" value="KAF9967751.1"/>
    <property type="molecule type" value="Genomic_DNA"/>
</dbReference>
<dbReference type="PANTHER" id="PTHR48081:SF33">
    <property type="entry name" value="KYNURENINE FORMAMIDASE"/>
    <property type="match status" value="1"/>
</dbReference>
<organism evidence="4 5">
    <name type="scientific">Mortierella alpina</name>
    <name type="common">Oleaginous fungus</name>
    <name type="synonym">Mortierella renispora</name>
    <dbReference type="NCBI Taxonomy" id="64518"/>
    <lineage>
        <taxon>Eukaryota</taxon>
        <taxon>Fungi</taxon>
        <taxon>Fungi incertae sedis</taxon>
        <taxon>Mucoromycota</taxon>
        <taxon>Mortierellomycotina</taxon>
        <taxon>Mortierellomycetes</taxon>
        <taxon>Mortierellales</taxon>
        <taxon>Mortierellaceae</taxon>
        <taxon>Mortierella</taxon>
    </lineage>
</organism>